<protein>
    <submittedName>
        <fullName evidence="1">Uncharacterized protein</fullName>
    </submittedName>
</protein>
<organism evidence="1">
    <name type="scientific">viral metagenome</name>
    <dbReference type="NCBI Taxonomy" id="1070528"/>
    <lineage>
        <taxon>unclassified sequences</taxon>
        <taxon>metagenomes</taxon>
        <taxon>organismal metagenomes</taxon>
    </lineage>
</organism>
<dbReference type="EMBL" id="MT142207">
    <property type="protein sequence ID" value="QJA76151.1"/>
    <property type="molecule type" value="Genomic_DNA"/>
</dbReference>
<sequence length="72" mass="8092">MSNYYYRDNEGNWFVKDGKKLYPIEFSGSLEIAFIMGKIAALDKIRGEMNELALQIGDTQIRGVDSTPVSGE</sequence>
<reference evidence="1" key="1">
    <citation type="submission" date="2020-03" db="EMBL/GenBank/DDBJ databases">
        <title>The deep terrestrial virosphere.</title>
        <authorList>
            <person name="Holmfeldt K."/>
            <person name="Nilsson E."/>
            <person name="Simone D."/>
            <person name="Lopez-Fernandez M."/>
            <person name="Wu X."/>
            <person name="de Brujin I."/>
            <person name="Lundin D."/>
            <person name="Andersson A."/>
            <person name="Bertilsson S."/>
            <person name="Dopson M."/>
        </authorList>
    </citation>
    <scope>NUCLEOTIDE SEQUENCE</scope>
    <source>
        <strain evidence="3">MM415A01573</strain>
        <strain evidence="2">MM415B01824</strain>
        <strain evidence="1">TM448A07310</strain>
    </source>
</reference>
<name>A0A6H2A6B9_9ZZZZ</name>
<proteinExistence type="predicted"/>
<dbReference type="EMBL" id="MT141227">
    <property type="protein sequence ID" value="QJA56584.1"/>
    <property type="molecule type" value="Genomic_DNA"/>
</dbReference>
<dbReference type="EMBL" id="MT144572">
    <property type="protein sequence ID" value="QJA55147.1"/>
    <property type="molecule type" value="Genomic_DNA"/>
</dbReference>
<evidence type="ECO:0000313" key="3">
    <source>
        <dbReference type="EMBL" id="QJA76151.1"/>
    </source>
</evidence>
<evidence type="ECO:0000313" key="2">
    <source>
        <dbReference type="EMBL" id="QJA56584.1"/>
    </source>
</evidence>
<dbReference type="AlphaFoldDB" id="A0A6H2A6B9"/>
<gene>
    <name evidence="3" type="ORF">MM415A01573_0018</name>
    <name evidence="2" type="ORF">MM415B01824_0021</name>
    <name evidence="1" type="ORF">TM448A07310_0001</name>
</gene>
<evidence type="ECO:0000313" key="1">
    <source>
        <dbReference type="EMBL" id="QJA55147.1"/>
    </source>
</evidence>
<accession>A0A6H2A6B9</accession>